<dbReference type="EMBL" id="ML978346">
    <property type="protein sequence ID" value="KAF2023464.1"/>
    <property type="molecule type" value="Genomic_DNA"/>
</dbReference>
<organism evidence="6 7">
    <name type="scientific">Setomelanomma holmii</name>
    <dbReference type="NCBI Taxonomy" id="210430"/>
    <lineage>
        <taxon>Eukaryota</taxon>
        <taxon>Fungi</taxon>
        <taxon>Dikarya</taxon>
        <taxon>Ascomycota</taxon>
        <taxon>Pezizomycotina</taxon>
        <taxon>Dothideomycetes</taxon>
        <taxon>Pleosporomycetidae</taxon>
        <taxon>Pleosporales</taxon>
        <taxon>Pleosporineae</taxon>
        <taxon>Phaeosphaeriaceae</taxon>
        <taxon>Setomelanomma</taxon>
    </lineage>
</organism>
<keyword evidence="2" id="KW-0274">FAD</keyword>
<name>A0A9P4GXU1_9PLEO</name>
<dbReference type="Gene3D" id="3.50.50.60">
    <property type="entry name" value="FAD/NAD(P)-binding domain"/>
    <property type="match status" value="1"/>
</dbReference>
<dbReference type="Gene3D" id="3.30.9.60">
    <property type="match status" value="1"/>
</dbReference>
<dbReference type="InterPro" id="IPR054707">
    <property type="entry name" value="DhpH_subs-bd"/>
</dbReference>
<keyword evidence="7" id="KW-1185">Reference proteome</keyword>
<dbReference type="InterPro" id="IPR036188">
    <property type="entry name" value="FAD/NAD-bd_sf"/>
</dbReference>
<evidence type="ECO:0000259" key="5">
    <source>
        <dbReference type="Pfam" id="PF22607"/>
    </source>
</evidence>
<evidence type="ECO:0000256" key="1">
    <source>
        <dbReference type="ARBA" id="ARBA00022630"/>
    </source>
</evidence>
<accession>A0A9P4GXU1</accession>
<dbReference type="OrthoDB" id="16820at2759"/>
<dbReference type="PRINTS" id="PR00420">
    <property type="entry name" value="RNGMNOXGNASE"/>
</dbReference>
<dbReference type="InterPro" id="IPR002938">
    <property type="entry name" value="FAD-bd"/>
</dbReference>
<dbReference type="InterPro" id="IPR053212">
    <property type="entry name" value="DHP_3-monooxygenase"/>
</dbReference>
<comment type="caution">
    <text evidence="6">The sequence shown here is derived from an EMBL/GenBank/DDBJ whole genome shotgun (WGS) entry which is preliminary data.</text>
</comment>
<feature type="domain" description="2,6-dihydroxypyridine 3-monooxygenase substrate binding" evidence="5">
    <location>
        <begin position="182"/>
        <end position="310"/>
    </location>
</feature>
<keyword evidence="3" id="KW-0560">Oxidoreductase</keyword>
<dbReference type="AlphaFoldDB" id="A0A9P4GXU1"/>
<dbReference type="SUPFAM" id="SSF54373">
    <property type="entry name" value="FAD-linked reductases, C-terminal domain"/>
    <property type="match status" value="1"/>
</dbReference>
<feature type="domain" description="FAD-binding" evidence="4">
    <location>
        <begin position="6"/>
        <end position="177"/>
    </location>
</feature>
<dbReference type="Gene3D" id="3.90.660.10">
    <property type="match status" value="1"/>
</dbReference>
<protein>
    <submittedName>
        <fullName evidence="6">FAD/NAD(P)-binding domain-containing protein</fullName>
    </submittedName>
</protein>
<evidence type="ECO:0000256" key="3">
    <source>
        <dbReference type="ARBA" id="ARBA00023002"/>
    </source>
</evidence>
<dbReference type="Proteomes" id="UP000799777">
    <property type="component" value="Unassembled WGS sequence"/>
</dbReference>
<evidence type="ECO:0000256" key="2">
    <source>
        <dbReference type="ARBA" id="ARBA00022827"/>
    </source>
</evidence>
<proteinExistence type="predicted"/>
<evidence type="ECO:0000313" key="6">
    <source>
        <dbReference type="EMBL" id="KAF2023464.1"/>
    </source>
</evidence>
<sequence>MLPSSTDTIVIGGSIAGLMHALVLKSLGRNVFILEARSADELQARAAGLSLLPHAQELITKYAPSVDLDEVAFRNRFTQIMNGDGVILTELPASEDICTSSWGAIHSLLREACEDSHGGDGLVIFGMSHRVCGIGEQGSTVVVTYSGTDGIEGRIRASLVIAADGARSFVRSLLMPEVRSEYAGYVAWRGSFPETDVPSELKGVLDGKLLMCSFANSYIFAYLTPDLTGSTAPGNRLMEWCWYDDYEASSSYFNDSMTDANGVQHNHTVSAHLLRRETWTTQLARRQNTMPSLWHQLLRSTTKDNLPLLTAICSFDNTTAAFMGGKVMLAGEAFTQLRPHRGASCSIPALQALRLAQVPRGGRVPGDAEREVREYVTQQSLSSKAVGVFGMTGKWPEGYVPSSYAFLKPSST</sequence>
<evidence type="ECO:0000313" key="7">
    <source>
        <dbReference type="Proteomes" id="UP000799777"/>
    </source>
</evidence>
<gene>
    <name evidence="6" type="ORF">EK21DRAFT_80829</name>
</gene>
<dbReference type="Pfam" id="PF22607">
    <property type="entry name" value="FAD_binding-like"/>
    <property type="match status" value="1"/>
</dbReference>
<dbReference type="GO" id="GO:0071949">
    <property type="term" value="F:FAD binding"/>
    <property type="evidence" value="ECO:0007669"/>
    <property type="project" value="InterPro"/>
</dbReference>
<dbReference type="SUPFAM" id="SSF51905">
    <property type="entry name" value="FAD/NAD(P)-binding domain"/>
    <property type="match status" value="1"/>
</dbReference>
<reference evidence="6" key="1">
    <citation type="journal article" date="2020" name="Stud. Mycol.">
        <title>101 Dothideomycetes genomes: a test case for predicting lifestyles and emergence of pathogens.</title>
        <authorList>
            <person name="Haridas S."/>
            <person name="Albert R."/>
            <person name="Binder M."/>
            <person name="Bloem J."/>
            <person name="Labutti K."/>
            <person name="Salamov A."/>
            <person name="Andreopoulos B."/>
            <person name="Baker S."/>
            <person name="Barry K."/>
            <person name="Bills G."/>
            <person name="Bluhm B."/>
            <person name="Cannon C."/>
            <person name="Castanera R."/>
            <person name="Culley D."/>
            <person name="Daum C."/>
            <person name="Ezra D."/>
            <person name="Gonzalez J."/>
            <person name="Henrissat B."/>
            <person name="Kuo A."/>
            <person name="Liang C."/>
            <person name="Lipzen A."/>
            <person name="Lutzoni F."/>
            <person name="Magnuson J."/>
            <person name="Mondo S."/>
            <person name="Nolan M."/>
            <person name="Ohm R."/>
            <person name="Pangilinan J."/>
            <person name="Park H.-J."/>
            <person name="Ramirez L."/>
            <person name="Alfaro M."/>
            <person name="Sun H."/>
            <person name="Tritt A."/>
            <person name="Yoshinaga Y."/>
            <person name="Zwiers L.-H."/>
            <person name="Turgeon B."/>
            <person name="Goodwin S."/>
            <person name="Spatafora J."/>
            <person name="Crous P."/>
            <person name="Grigoriev I."/>
        </authorList>
    </citation>
    <scope>NUCLEOTIDE SEQUENCE</scope>
    <source>
        <strain evidence="6">CBS 110217</strain>
    </source>
</reference>
<dbReference type="GO" id="GO:0016491">
    <property type="term" value="F:oxidoreductase activity"/>
    <property type="evidence" value="ECO:0007669"/>
    <property type="project" value="UniProtKB-KW"/>
</dbReference>
<dbReference type="PANTHER" id="PTHR47469:SF2">
    <property type="entry name" value="OS06G0597600 PROTEIN"/>
    <property type="match status" value="1"/>
</dbReference>
<keyword evidence="1" id="KW-0285">Flavoprotein</keyword>
<dbReference type="PANTHER" id="PTHR47469">
    <property type="entry name" value="MONOOXYGENASE-LIKE"/>
    <property type="match status" value="1"/>
</dbReference>
<dbReference type="Pfam" id="PF01494">
    <property type="entry name" value="FAD_binding_3"/>
    <property type="match status" value="1"/>
</dbReference>
<evidence type="ECO:0000259" key="4">
    <source>
        <dbReference type="Pfam" id="PF01494"/>
    </source>
</evidence>